<feature type="domain" description="Zeta toxin" evidence="4">
    <location>
        <begin position="50"/>
        <end position="257"/>
    </location>
</feature>
<dbReference type="InterPro" id="IPR010488">
    <property type="entry name" value="Zeta_toxin_domain"/>
</dbReference>
<evidence type="ECO:0000313" key="6">
    <source>
        <dbReference type="Proteomes" id="UP001396898"/>
    </source>
</evidence>
<evidence type="ECO:0000256" key="1">
    <source>
        <dbReference type="ARBA" id="ARBA00022741"/>
    </source>
</evidence>
<dbReference type="Gene3D" id="3.40.50.300">
    <property type="entry name" value="P-loop containing nucleotide triphosphate hydrolases"/>
    <property type="match status" value="1"/>
</dbReference>
<protein>
    <submittedName>
        <fullName evidence="5">Zeta toxin family protein</fullName>
    </submittedName>
</protein>
<keyword evidence="6" id="KW-1185">Reference proteome</keyword>
<feature type="compositionally biased region" description="Basic and acidic residues" evidence="3">
    <location>
        <begin position="256"/>
        <end position="267"/>
    </location>
</feature>
<sequence>MSTPSSDAITFVLSEQESTVIFEQNIIPAEFGGLEENVATLLPPSPPNMGQTGAGKTRAAPAIKKAFESVAIREEQEGPVLAHFVADTYKTYHPAYATLSAAEQRDHQPGRASAATGPDARRWLAMAARYAVALRADVLLESACRYPDDFASLAQTFHEGGYRVEVVLLAVPAGLSRLGTLTRFYRRRRPSEEAAGAESSPPRQQGALLQARLTPKKVHDASYEGLLYAAEFVDEASVVDQVVVVRRDNLVVYANEKEKGERGRNDNTGEQPGPGTADALRRERRRPLLEGERDAAADDLARLRSIERGPSSELWTQLADVEALLEPLLAETASVSGEEFPR</sequence>
<keyword evidence="2" id="KW-0067">ATP-binding</keyword>
<dbReference type="EMBL" id="JAQQWI010000007">
    <property type="protein sequence ID" value="KAK8028017.1"/>
    <property type="molecule type" value="Genomic_DNA"/>
</dbReference>
<evidence type="ECO:0000256" key="2">
    <source>
        <dbReference type="ARBA" id="ARBA00022840"/>
    </source>
</evidence>
<dbReference type="InterPro" id="IPR027417">
    <property type="entry name" value="P-loop_NTPase"/>
</dbReference>
<keyword evidence="1" id="KW-0547">Nucleotide-binding</keyword>
<evidence type="ECO:0000259" key="4">
    <source>
        <dbReference type="Pfam" id="PF06414"/>
    </source>
</evidence>
<evidence type="ECO:0000256" key="3">
    <source>
        <dbReference type="SAM" id="MobiDB-lite"/>
    </source>
</evidence>
<gene>
    <name evidence="5" type="ORF">PG991_005073</name>
</gene>
<comment type="caution">
    <text evidence="5">The sequence shown here is derived from an EMBL/GenBank/DDBJ whole genome shotgun (WGS) entry which is preliminary data.</text>
</comment>
<feature type="region of interest" description="Disordered" evidence="3">
    <location>
        <begin position="256"/>
        <end position="294"/>
    </location>
</feature>
<accession>A0ABR1SAD6</accession>
<proteinExistence type="predicted"/>
<dbReference type="Proteomes" id="UP001396898">
    <property type="component" value="Unassembled WGS sequence"/>
</dbReference>
<reference evidence="5 6" key="1">
    <citation type="submission" date="2023-01" db="EMBL/GenBank/DDBJ databases">
        <title>Analysis of 21 Apiospora genomes using comparative genomics revels a genus with tremendous synthesis potential of carbohydrate active enzymes and secondary metabolites.</title>
        <authorList>
            <person name="Sorensen T."/>
        </authorList>
    </citation>
    <scope>NUCLEOTIDE SEQUENCE [LARGE SCALE GENOMIC DNA]</scope>
    <source>
        <strain evidence="5 6">CBS 20057</strain>
    </source>
</reference>
<evidence type="ECO:0000313" key="5">
    <source>
        <dbReference type="EMBL" id="KAK8028017.1"/>
    </source>
</evidence>
<organism evidence="5 6">
    <name type="scientific">Apiospora marii</name>
    <dbReference type="NCBI Taxonomy" id="335849"/>
    <lineage>
        <taxon>Eukaryota</taxon>
        <taxon>Fungi</taxon>
        <taxon>Dikarya</taxon>
        <taxon>Ascomycota</taxon>
        <taxon>Pezizomycotina</taxon>
        <taxon>Sordariomycetes</taxon>
        <taxon>Xylariomycetidae</taxon>
        <taxon>Amphisphaeriales</taxon>
        <taxon>Apiosporaceae</taxon>
        <taxon>Apiospora</taxon>
    </lineage>
</organism>
<name>A0ABR1SAD6_9PEZI</name>
<dbReference type="Pfam" id="PF06414">
    <property type="entry name" value="Zeta_toxin"/>
    <property type="match status" value="1"/>
</dbReference>